<gene>
    <name evidence="2" type="ORF">DXB37_12075</name>
</gene>
<protein>
    <submittedName>
        <fullName evidence="2">Uncharacterized protein</fullName>
    </submittedName>
</protein>
<sequence>MKAHVIFFLVIFIISALFIGHFRLTFSPFSVSLPYWHRAVGVILIVAGCLVYNIGEHISGYKKGLDEGMEIVLKELKERYNEEGIGFPFPQLTVHQAKD</sequence>
<comment type="caution">
    <text evidence="2">The sequence shown here is derived from an EMBL/GenBank/DDBJ whole genome shotgun (WGS) entry which is preliminary data.</text>
</comment>
<evidence type="ECO:0000256" key="1">
    <source>
        <dbReference type="SAM" id="Phobius"/>
    </source>
</evidence>
<dbReference type="AlphaFoldDB" id="A0A3E5EXS3"/>
<dbReference type="Proteomes" id="UP000260759">
    <property type="component" value="Unassembled WGS sequence"/>
</dbReference>
<evidence type="ECO:0000313" key="3">
    <source>
        <dbReference type="Proteomes" id="UP000260759"/>
    </source>
</evidence>
<feature type="transmembrane region" description="Helical" evidence="1">
    <location>
        <begin position="5"/>
        <end position="23"/>
    </location>
</feature>
<reference evidence="2 3" key="1">
    <citation type="submission" date="2018-08" db="EMBL/GenBank/DDBJ databases">
        <title>A genome reference for cultivated species of the human gut microbiota.</title>
        <authorList>
            <person name="Zou Y."/>
            <person name="Xue W."/>
            <person name="Luo G."/>
        </authorList>
    </citation>
    <scope>NUCLEOTIDE SEQUENCE [LARGE SCALE GENOMIC DNA]</scope>
    <source>
        <strain evidence="2 3">OM03-4</strain>
    </source>
</reference>
<dbReference type="RefSeq" id="WP_117600638.1">
    <property type="nucleotide sequence ID" value="NZ_QSVA01000009.1"/>
</dbReference>
<keyword evidence="1" id="KW-0812">Transmembrane</keyword>
<dbReference type="SUPFAM" id="SSF82689">
    <property type="entry name" value="Mechanosensitive channel protein MscS (YggB), C-terminal domain"/>
    <property type="match status" value="1"/>
</dbReference>
<dbReference type="EMBL" id="QSVA01000009">
    <property type="protein sequence ID" value="RGN93598.1"/>
    <property type="molecule type" value="Genomic_DNA"/>
</dbReference>
<dbReference type="InterPro" id="IPR011066">
    <property type="entry name" value="MscS_channel_C_sf"/>
</dbReference>
<keyword evidence="1" id="KW-1133">Transmembrane helix</keyword>
<keyword evidence="1" id="KW-0472">Membrane</keyword>
<evidence type="ECO:0000313" key="2">
    <source>
        <dbReference type="EMBL" id="RGN93598.1"/>
    </source>
</evidence>
<dbReference type="GO" id="GO:0016020">
    <property type="term" value="C:membrane"/>
    <property type="evidence" value="ECO:0007669"/>
    <property type="project" value="InterPro"/>
</dbReference>
<name>A0A3E5EXS3_BACUN</name>
<organism evidence="2 3">
    <name type="scientific">Bacteroides uniformis</name>
    <dbReference type="NCBI Taxonomy" id="820"/>
    <lineage>
        <taxon>Bacteria</taxon>
        <taxon>Pseudomonadati</taxon>
        <taxon>Bacteroidota</taxon>
        <taxon>Bacteroidia</taxon>
        <taxon>Bacteroidales</taxon>
        <taxon>Bacteroidaceae</taxon>
        <taxon>Bacteroides</taxon>
    </lineage>
</organism>
<feature type="transmembrane region" description="Helical" evidence="1">
    <location>
        <begin position="35"/>
        <end position="55"/>
    </location>
</feature>
<proteinExistence type="predicted"/>
<accession>A0A3E5EXS3</accession>